<gene>
    <name evidence="1" type="ordered locus">Metfor_2819</name>
</gene>
<dbReference type="InParanoid" id="L0HGE2"/>
<dbReference type="eggNOG" id="arCOG11436">
    <property type="taxonomic scope" value="Archaea"/>
</dbReference>
<organism evidence="1 2">
    <name type="scientific">Methanoregula formicica (strain DSM 22288 / NBRC 105244 / SMSP)</name>
    <dbReference type="NCBI Taxonomy" id="593750"/>
    <lineage>
        <taxon>Archaea</taxon>
        <taxon>Methanobacteriati</taxon>
        <taxon>Methanobacteriota</taxon>
        <taxon>Stenosarchaea group</taxon>
        <taxon>Methanomicrobia</taxon>
        <taxon>Methanomicrobiales</taxon>
        <taxon>Methanoregulaceae</taxon>
        <taxon>Methanoregula</taxon>
    </lineage>
</organism>
<dbReference type="Proteomes" id="UP000010824">
    <property type="component" value="Chromosome"/>
</dbReference>
<protein>
    <submittedName>
        <fullName evidence="1">Uncharacterized protein</fullName>
    </submittedName>
</protein>
<dbReference type="GeneID" id="14308602"/>
<dbReference type="AlphaFoldDB" id="L0HGE2"/>
<dbReference type="STRING" id="593750.Metfor_2819"/>
<keyword evidence="2" id="KW-1185">Reference proteome</keyword>
<evidence type="ECO:0000313" key="2">
    <source>
        <dbReference type="Proteomes" id="UP000010824"/>
    </source>
</evidence>
<dbReference type="EMBL" id="CP003167">
    <property type="protein sequence ID" value="AGB03802.1"/>
    <property type="molecule type" value="Genomic_DNA"/>
</dbReference>
<name>L0HGE2_METFS</name>
<sequence>MPAPWTAYIDMEFAGIRGTRQGMQIPIEIGVVLHEPVSDSISFAGRDFCHDVEVELWKNVTNHIGKRVDGFRRVFNLSRPGETLPEEKYRLDAEGTRRARKAIAGAHADIRAFMQALNAKDIDTLVFFARRREMETFQRARVNTGGFVIRDLQSEIRHRYSLKEDVSLDRMSLVIGFALNGRTLSSQHFSYKIPDRFRYIIKPHKAVGDAARMLLVAQEFRHYPDAFEAGVKDHIQDYEAQKNHGDDLQTG</sequence>
<reference evidence="1 2" key="2">
    <citation type="journal article" date="2014" name="Genome Announc.">
        <title>Complete Genome Sequence of Methanoregula formicica SMSPT, a Mesophilic Hydrogenotrophic Methanogen Isolated from a Methanogenic Upflow Anaerobic Sludge Blanket Reactor.</title>
        <authorList>
            <person name="Yamamoto K."/>
            <person name="Tamaki H."/>
            <person name="Cadillo-Quiroz H."/>
            <person name="Imachi H."/>
            <person name="Kyrpides N."/>
            <person name="Woyke T."/>
            <person name="Goodwin L."/>
            <person name="Zinder S.H."/>
            <person name="Kamagata Y."/>
            <person name="Liu W.T."/>
        </authorList>
    </citation>
    <scope>NUCLEOTIDE SEQUENCE [LARGE SCALE GENOMIC DNA]</scope>
    <source>
        <strain evidence="2">DSM 22288 / NBRC 105244 / SMSP</strain>
    </source>
</reference>
<dbReference type="OrthoDB" id="106340at2157"/>
<dbReference type="KEGG" id="mfo:Metfor_2819"/>
<proteinExistence type="predicted"/>
<dbReference type="RefSeq" id="WP_015286764.1">
    <property type="nucleotide sequence ID" value="NC_019943.1"/>
</dbReference>
<reference evidence="2" key="1">
    <citation type="submission" date="2011-12" db="EMBL/GenBank/DDBJ databases">
        <title>Complete sequence of Methanoregula formicicum SMSP.</title>
        <authorList>
            <person name="Lucas S."/>
            <person name="Han J."/>
            <person name="Lapidus A."/>
            <person name="Cheng J.-F."/>
            <person name="Goodwin L."/>
            <person name="Pitluck S."/>
            <person name="Peters L."/>
            <person name="Ovchinnikova G."/>
            <person name="Teshima H."/>
            <person name="Detter J.C."/>
            <person name="Han C."/>
            <person name="Tapia R."/>
            <person name="Land M."/>
            <person name="Hauser L."/>
            <person name="Kyrpides N."/>
            <person name="Ivanova N."/>
            <person name="Pagani I."/>
            <person name="Imachi H."/>
            <person name="Tamaki H."/>
            <person name="Sekiguchi Y."/>
            <person name="Kamagata Y."/>
            <person name="Cadillo-Quiroz H."/>
            <person name="Zinder S."/>
            <person name="Liu W.-T."/>
            <person name="Woyke T."/>
        </authorList>
    </citation>
    <scope>NUCLEOTIDE SEQUENCE [LARGE SCALE GENOMIC DNA]</scope>
    <source>
        <strain evidence="2">DSM 22288 / NBRC 105244 / SMSP</strain>
    </source>
</reference>
<dbReference type="HOGENOM" id="CLU_1105214_0_0_2"/>
<accession>L0HGE2</accession>
<evidence type="ECO:0000313" key="1">
    <source>
        <dbReference type="EMBL" id="AGB03802.1"/>
    </source>
</evidence>